<dbReference type="EMBL" id="BAABME010000916">
    <property type="protein sequence ID" value="GAA0146347.1"/>
    <property type="molecule type" value="Genomic_DNA"/>
</dbReference>
<dbReference type="PANTHER" id="PTHR37760:SF1">
    <property type="entry name" value="CHAPERONE"/>
    <property type="match status" value="1"/>
</dbReference>
<gene>
    <name evidence="1" type="ORF">LIER_06327</name>
</gene>
<organism evidence="1 2">
    <name type="scientific">Lithospermum erythrorhizon</name>
    <name type="common">Purple gromwell</name>
    <name type="synonym">Lithospermum officinale var. erythrorhizon</name>
    <dbReference type="NCBI Taxonomy" id="34254"/>
    <lineage>
        <taxon>Eukaryota</taxon>
        <taxon>Viridiplantae</taxon>
        <taxon>Streptophyta</taxon>
        <taxon>Embryophyta</taxon>
        <taxon>Tracheophyta</taxon>
        <taxon>Spermatophyta</taxon>
        <taxon>Magnoliopsida</taxon>
        <taxon>eudicotyledons</taxon>
        <taxon>Gunneridae</taxon>
        <taxon>Pentapetalae</taxon>
        <taxon>asterids</taxon>
        <taxon>lamiids</taxon>
        <taxon>Boraginales</taxon>
        <taxon>Boraginaceae</taxon>
        <taxon>Boraginoideae</taxon>
        <taxon>Lithospermeae</taxon>
        <taxon>Lithospermum</taxon>
    </lineage>
</organism>
<accession>A0AAV3P3W7</accession>
<dbReference type="Proteomes" id="UP001454036">
    <property type="component" value="Unassembled WGS sequence"/>
</dbReference>
<name>A0AAV3P3W7_LITER</name>
<dbReference type="PANTHER" id="PTHR37760">
    <property type="entry name" value="CHAPERONE"/>
    <property type="match status" value="1"/>
</dbReference>
<reference evidence="1 2" key="1">
    <citation type="submission" date="2024-01" db="EMBL/GenBank/DDBJ databases">
        <title>The complete chloroplast genome sequence of Lithospermum erythrorhizon: insights into the phylogenetic relationship among Boraginaceae species and the maternal lineages of purple gromwells.</title>
        <authorList>
            <person name="Okada T."/>
            <person name="Watanabe K."/>
        </authorList>
    </citation>
    <scope>NUCLEOTIDE SEQUENCE [LARGE SCALE GENOMIC DNA]</scope>
</reference>
<evidence type="ECO:0000313" key="2">
    <source>
        <dbReference type="Proteomes" id="UP001454036"/>
    </source>
</evidence>
<keyword evidence="2" id="KW-1185">Reference proteome</keyword>
<dbReference type="AlphaFoldDB" id="A0AAV3P3W7"/>
<protein>
    <submittedName>
        <fullName evidence="1">Chaperone</fullName>
    </submittedName>
</protein>
<sequence length="108" mass="11847">MFEHITANEIAGYTVGALLVCATISAPKIDSFISVSQRRSLNMCTRCGNLKVVSCTKCKGSGAIKEEAFTFNLVDESYQSSSRPKSQSICMKCKGTGRFRCRECFKSP</sequence>
<evidence type="ECO:0000313" key="1">
    <source>
        <dbReference type="EMBL" id="GAA0146347.1"/>
    </source>
</evidence>
<proteinExistence type="predicted"/>
<comment type="caution">
    <text evidence="1">The sequence shown here is derived from an EMBL/GenBank/DDBJ whole genome shotgun (WGS) entry which is preliminary data.</text>
</comment>